<accession>A0ABQ3TII3</accession>
<evidence type="ECO:0008006" key="4">
    <source>
        <dbReference type="Google" id="ProtNLM"/>
    </source>
</evidence>
<dbReference type="EMBL" id="BNED01000005">
    <property type="protein sequence ID" value="GHI80218.1"/>
    <property type="molecule type" value="Genomic_DNA"/>
</dbReference>
<keyword evidence="1" id="KW-0472">Membrane</keyword>
<evidence type="ECO:0000256" key="1">
    <source>
        <dbReference type="SAM" id="Phobius"/>
    </source>
</evidence>
<proteinExistence type="predicted"/>
<reference evidence="3" key="1">
    <citation type="submission" date="2023-07" db="EMBL/GenBank/DDBJ databases">
        <title>Whole genome shotgun sequence of Streptomyces spororaveus NBRC 15456.</title>
        <authorList>
            <person name="Komaki H."/>
            <person name="Tamura T."/>
        </authorList>
    </citation>
    <scope>NUCLEOTIDE SEQUENCE [LARGE SCALE GENOMIC DNA]</scope>
    <source>
        <strain evidence="3">NBRC 15456</strain>
    </source>
</reference>
<keyword evidence="3" id="KW-1185">Reference proteome</keyword>
<keyword evidence="1" id="KW-1133">Transmembrane helix</keyword>
<evidence type="ECO:0000313" key="3">
    <source>
        <dbReference type="Proteomes" id="UP000608522"/>
    </source>
</evidence>
<dbReference type="RefSeq" id="WP_202201627.1">
    <property type="nucleotide sequence ID" value="NZ_BAAATO010000027.1"/>
</dbReference>
<protein>
    <recommendedName>
        <fullName evidence="4">YcxB-like protein domain-containing protein</fullName>
    </recommendedName>
</protein>
<organism evidence="2 3">
    <name type="scientific">Streptomyces spororaveus</name>
    <dbReference type="NCBI Taxonomy" id="284039"/>
    <lineage>
        <taxon>Bacteria</taxon>
        <taxon>Bacillati</taxon>
        <taxon>Actinomycetota</taxon>
        <taxon>Actinomycetes</taxon>
        <taxon>Kitasatosporales</taxon>
        <taxon>Streptomycetaceae</taxon>
        <taxon>Streptomyces</taxon>
    </lineage>
</organism>
<comment type="caution">
    <text evidence="2">The sequence shown here is derived from an EMBL/GenBank/DDBJ whole genome shotgun (WGS) entry which is preliminary data.</text>
</comment>
<gene>
    <name evidence="2" type="ORF">Sspor_57790</name>
</gene>
<feature type="transmembrane region" description="Helical" evidence="1">
    <location>
        <begin position="69"/>
        <end position="88"/>
    </location>
</feature>
<evidence type="ECO:0000313" key="2">
    <source>
        <dbReference type="EMBL" id="GHI80218.1"/>
    </source>
</evidence>
<feature type="transmembrane region" description="Helical" evidence="1">
    <location>
        <begin position="45"/>
        <end position="63"/>
    </location>
</feature>
<dbReference type="Proteomes" id="UP000608522">
    <property type="component" value="Unassembled WGS sequence"/>
</dbReference>
<sequence>MNTNDQVVRPDERTVELVYRTTTADIAQALRARDAHTAAGRRKRWLFPVGGTFGMGVGVLVVVTDGTVAGAPLGMMGAGLLLWVITLFGPRLQARAFRGLLERAGETRAVIDGSGALVTAASCESRIGWAAQPRYVETADAFVMLSDDKQAVAMTVLPKRGIQAPADADALRAVLDANLRRL</sequence>
<name>A0ABQ3TII3_9ACTN</name>
<keyword evidence="1" id="KW-0812">Transmembrane</keyword>